<dbReference type="EMBL" id="MFSU01000062">
    <property type="protein sequence ID" value="OGI47215.1"/>
    <property type="molecule type" value="Genomic_DNA"/>
</dbReference>
<dbReference type="InterPro" id="IPR027396">
    <property type="entry name" value="DsrEFH-like"/>
</dbReference>
<reference evidence="1 2" key="1">
    <citation type="journal article" date="2016" name="Nat. Commun.">
        <title>Thousands of microbial genomes shed light on interconnected biogeochemical processes in an aquifer system.</title>
        <authorList>
            <person name="Anantharaman K."/>
            <person name="Brown C.T."/>
            <person name="Hug L.A."/>
            <person name="Sharon I."/>
            <person name="Castelle C.J."/>
            <person name="Probst A.J."/>
            <person name="Thomas B.C."/>
            <person name="Singh A."/>
            <person name="Wilkins M.J."/>
            <person name="Karaoz U."/>
            <person name="Brodie E.L."/>
            <person name="Williams K.H."/>
            <person name="Hubbard S.S."/>
            <person name="Banfield J.F."/>
        </authorList>
    </citation>
    <scope>NUCLEOTIDE SEQUENCE [LARGE SCALE GENOMIC DNA]</scope>
</reference>
<name>A0A1F6TQ39_9PROT</name>
<dbReference type="PANTHER" id="PTHR34874:SF1">
    <property type="entry name" value="PROTEIN YCHN"/>
    <property type="match status" value="1"/>
</dbReference>
<accession>A0A1F6TQ39</accession>
<organism evidence="1 2">
    <name type="scientific">Candidatus Muproteobacteria bacterium RBG_16_65_34</name>
    <dbReference type="NCBI Taxonomy" id="1817760"/>
    <lineage>
        <taxon>Bacteria</taxon>
        <taxon>Pseudomonadati</taxon>
        <taxon>Pseudomonadota</taxon>
        <taxon>Candidatus Muproteobacteria</taxon>
    </lineage>
</organism>
<dbReference type="AlphaFoldDB" id="A0A1F6TQ39"/>
<dbReference type="GO" id="GO:0005829">
    <property type="term" value="C:cytosol"/>
    <property type="evidence" value="ECO:0007669"/>
    <property type="project" value="TreeGrafter"/>
</dbReference>
<dbReference type="STRING" id="1817760.A2151_00845"/>
<proteinExistence type="predicted"/>
<comment type="caution">
    <text evidence="1">The sequence shown here is derived from an EMBL/GenBank/DDBJ whole genome shotgun (WGS) entry which is preliminary data.</text>
</comment>
<evidence type="ECO:0000313" key="1">
    <source>
        <dbReference type="EMBL" id="OGI47215.1"/>
    </source>
</evidence>
<dbReference type="Proteomes" id="UP000178885">
    <property type="component" value="Unassembled WGS sequence"/>
</dbReference>
<sequence>MKYLFILNDQPYGTERSYNGIRLARELLKNKEAANEVKVFLIGDAASCAKGNQKVPQGYYNIGQMLQMLAHHNAEIGVCGTCMDARGLADTDLVEGALRGSMAELASWTDWAEKVVVF</sequence>
<evidence type="ECO:0000313" key="2">
    <source>
        <dbReference type="Proteomes" id="UP000178885"/>
    </source>
</evidence>
<dbReference type="Gene3D" id="3.40.1260.10">
    <property type="entry name" value="DsrEFH-like"/>
    <property type="match status" value="1"/>
</dbReference>
<gene>
    <name evidence="1" type="ORF">A2151_00845</name>
</gene>
<dbReference type="SUPFAM" id="SSF75169">
    <property type="entry name" value="DsrEFH-like"/>
    <property type="match status" value="1"/>
</dbReference>
<dbReference type="PANTHER" id="PTHR34874">
    <property type="entry name" value="PROTEIN YCHN"/>
    <property type="match status" value="1"/>
</dbReference>
<dbReference type="InterPro" id="IPR003787">
    <property type="entry name" value="Sulphur_relay_DsrE/F-like"/>
</dbReference>
<protein>
    <submittedName>
        <fullName evidence="1">Uncharacterized protein</fullName>
    </submittedName>
</protein>
<dbReference type="Pfam" id="PF02635">
    <property type="entry name" value="DsrE"/>
    <property type="match status" value="1"/>
</dbReference>